<dbReference type="InterPro" id="IPR001841">
    <property type="entry name" value="Znf_RING"/>
</dbReference>
<dbReference type="InterPro" id="IPR013083">
    <property type="entry name" value="Znf_RING/FYVE/PHD"/>
</dbReference>
<dbReference type="EMBL" id="MN740743">
    <property type="protein sequence ID" value="QHU09705.1"/>
    <property type="molecule type" value="Genomic_DNA"/>
</dbReference>
<accession>A0A6C0JVC8</accession>
<proteinExistence type="predicted"/>
<sequence length="214" mass="24323">MLKTRFAVFSVEPGDHLERYSLFEFNHFTNRILQIHPLSILQLESTELDIEPVPIKIELSSETVSTYYWKPGFNVIYDNQIIPVYDFINKGQIIPDGGRVSCYGDYPAWCNLRMREQIQYYRLVLSMIGCPEPVTRTFVAKEKGIPLFVAAALKKAGTDAGAECVISMNPLKECNRVAVTDCYHCFDADSLSTWCRTKNTCPLCKVDIGSIVYV</sequence>
<evidence type="ECO:0000259" key="1">
    <source>
        <dbReference type="Pfam" id="PF13639"/>
    </source>
</evidence>
<feature type="domain" description="RING-type" evidence="1">
    <location>
        <begin position="163"/>
        <end position="205"/>
    </location>
</feature>
<reference evidence="2" key="1">
    <citation type="journal article" date="2020" name="Nature">
        <title>Giant virus diversity and host interactions through global metagenomics.</title>
        <authorList>
            <person name="Schulz F."/>
            <person name="Roux S."/>
            <person name="Paez-Espino D."/>
            <person name="Jungbluth S."/>
            <person name="Walsh D.A."/>
            <person name="Denef V.J."/>
            <person name="McMahon K.D."/>
            <person name="Konstantinidis K.T."/>
            <person name="Eloe-Fadrosh E.A."/>
            <person name="Kyrpides N.C."/>
            <person name="Woyke T."/>
        </authorList>
    </citation>
    <scope>NUCLEOTIDE SEQUENCE</scope>
    <source>
        <strain evidence="2">GVMAG-S-1101164-105</strain>
    </source>
</reference>
<dbReference type="Gene3D" id="3.30.40.10">
    <property type="entry name" value="Zinc/RING finger domain, C3HC4 (zinc finger)"/>
    <property type="match status" value="1"/>
</dbReference>
<dbReference type="SUPFAM" id="SSF57850">
    <property type="entry name" value="RING/U-box"/>
    <property type="match status" value="1"/>
</dbReference>
<name>A0A6C0JVC8_9ZZZZ</name>
<evidence type="ECO:0000313" key="2">
    <source>
        <dbReference type="EMBL" id="QHU09705.1"/>
    </source>
</evidence>
<dbReference type="AlphaFoldDB" id="A0A6C0JVC8"/>
<dbReference type="Pfam" id="PF13639">
    <property type="entry name" value="zf-RING_2"/>
    <property type="match status" value="1"/>
</dbReference>
<organism evidence="2">
    <name type="scientific">viral metagenome</name>
    <dbReference type="NCBI Taxonomy" id="1070528"/>
    <lineage>
        <taxon>unclassified sequences</taxon>
        <taxon>metagenomes</taxon>
        <taxon>organismal metagenomes</taxon>
    </lineage>
</organism>
<protein>
    <recommendedName>
        <fullName evidence="1">RING-type domain-containing protein</fullName>
    </recommendedName>
</protein>